<proteinExistence type="predicted"/>
<comment type="caution">
    <text evidence="2">The sequence shown here is derived from an EMBL/GenBank/DDBJ whole genome shotgun (WGS) entry which is preliminary data.</text>
</comment>
<feature type="region of interest" description="Disordered" evidence="1">
    <location>
        <begin position="26"/>
        <end position="65"/>
    </location>
</feature>
<dbReference type="AlphaFoldDB" id="A0A0B1NX94"/>
<evidence type="ECO:0000313" key="3">
    <source>
        <dbReference type="Proteomes" id="UP000030854"/>
    </source>
</evidence>
<reference evidence="2 3" key="1">
    <citation type="journal article" date="2014" name="BMC Genomics">
        <title>Adaptive genomic structural variation in the grape powdery mildew pathogen, Erysiphe necator.</title>
        <authorList>
            <person name="Jones L."/>
            <person name="Riaz S."/>
            <person name="Morales-Cruz A."/>
            <person name="Amrine K.C."/>
            <person name="McGuire B."/>
            <person name="Gubler W.D."/>
            <person name="Walker M.A."/>
            <person name="Cantu D."/>
        </authorList>
    </citation>
    <scope>NUCLEOTIDE SEQUENCE [LARGE SCALE GENOMIC DNA]</scope>
    <source>
        <strain evidence="3">c</strain>
    </source>
</reference>
<sequence>MAVDQDCDTIMSGTNAILAAIENLKIQTQVGKAKPTRGKKGKSKTSPPQKKSKEPLKPRAPWRSLTEFNRKVEREACIRCKKEGHKGEACPTYREARWPKENLSQLEEESGENEEEDLLWIQIREKIIPEQSRARRK</sequence>
<feature type="compositionally biased region" description="Basic residues" evidence="1">
    <location>
        <begin position="34"/>
        <end position="43"/>
    </location>
</feature>
<dbReference type="HOGENOM" id="CLU_1866628_0_0_1"/>
<gene>
    <name evidence="2" type="ORF">EV44_g1345</name>
</gene>
<dbReference type="GO" id="GO:0003676">
    <property type="term" value="F:nucleic acid binding"/>
    <property type="evidence" value="ECO:0007669"/>
    <property type="project" value="InterPro"/>
</dbReference>
<accession>A0A0B1NX94</accession>
<protein>
    <recommendedName>
        <fullName evidence="4">CCHC-type domain-containing protein</fullName>
    </recommendedName>
</protein>
<evidence type="ECO:0008006" key="4">
    <source>
        <dbReference type="Google" id="ProtNLM"/>
    </source>
</evidence>
<dbReference type="SUPFAM" id="SSF57756">
    <property type="entry name" value="Retrovirus zinc finger-like domains"/>
    <property type="match status" value="1"/>
</dbReference>
<keyword evidence="3" id="KW-1185">Reference proteome</keyword>
<name>A0A0B1NX94_UNCNE</name>
<evidence type="ECO:0000256" key="1">
    <source>
        <dbReference type="SAM" id="MobiDB-lite"/>
    </source>
</evidence>
<dbReference type="GO" id="GO:0008270">
    <property type="term" value="F:zinc ion binding"/>
    <property type="evidence" value="ECO:0007669"/>
    <property type="project" value="InterPro"/>
</dbReference>
<dbReference type="Proteomes" id="UP000030854">
    <property type="component" value="Unassembled WGS sequence"/>
</dbReference>
<dbReference type="InterPro" id="IPR036875">
    <property type="entry name" value="Znf_CCHC_sf"/>
</dbReference>
<evidence type="ECO:0000313" key="2">
    <source>
        <dbReference type="EMBL" id="KHJ30603.1"/>
    </source>
</evidence>
<organism evidence="2 3">
    <name type="scientific">Uncinula necator</name>
    <name type="common">Grape powdery mildew</name>
    <dbReference type="NCBI Taxonomy" id="52586"/>
    <lineage>
        <taxon>Eukaryota</taxon>
        <taxon>Fungi</taxon>
        <taxon>Dikarya</taxon>
        <taxon>Ascomycota</taxon>
        <taxon>Pezizomycotina</taxon>
        <taxon>Leotiomycetes</taxon>
        <taxon>Erysiphales</taxon>
        <taxon>Erysiphaceae</taxon>
        <taxon>Erysiphe</taxon>
    </lineage>
</organism>
<dbReference type="EMBL" id="JNVN01003895">
    <property type="protein sequence ID" value="KHJ30603.1"/>
    <property type="molecule type" value="Genomic_DNA"/>
</dbReference>